<dbReference type="AlphaFoldDB" id="A0A8T0QVY9"/>
<name>A0A8T0QVY9_PANVG</name>
<gene>
    <name evidence="2" type="ORF">PVAP13_6NG096606</name>
</gene>
<accession>A0A8T0QVY9</accession>
<dbReference type="Pfam" id="PF05699">
    <property type="entry name" value="Dimer_Tnp_hAT"/>
    <property type="match status" value="1"/>
</dbReference>
<proteinExistence type="predicted"/>
<protein>
    <recommendedName>
        <fullName evidence="1">HAT C-terminal dimerisation domain-containing protein</fullName>
    </recommendedName>
</protein>
<dbReference type="PANTHER" id="PTHR11697">
    <property type="entry name" value="GENERAL TRANSCRIPTION FACTOR 2-RELATED ZINC FINGER PROTEIN"/>
    <property type="match status" value="1"/>
</dbReference>
<dbReference type="Proteomes" id="UP000823388">
    <property type="component" value="Chromosome 6N"/>
</dbReference>
<dbReference type="EMBL" id="CM029048">
    <property type="protein sequence ID" value="KAG2577361.1"/>
    <property type="molecule type" value="Genomic_DNA"/>
</dbReference>
<dbReference type="InterPro" id="IPR012337">
    <property type="entry name" value="RNaseH-like_sf"/>
</dbReference>
<dbReference type="SUPFAM" id="SSF53098">
    <property type="entry name" value="Ribonuclease H-like"/>
    <property type="match status" value="1"/>
</dbReference>
<sequence>MESFTFVLNMKLMLKVLRITNELSLLLQKNDQNIVQVMSLLVDVKTRLVNLRNEGWEALFQEVKDFCVAKKIKLPDFSELRPRWGRSRLDDDLKTKEHHYRVDTILAALDAILTEMDHHFNEASSELLIAQLETFILHVRRVDAFRSCNDFASLATKLVETKRHLAFPLVYRIIELALLLPVAAASVERAFSAMNIIKTELRNRMGDEWLNDLALCYIEKEIFRELDREKIKGTFQSMKDRKMSFPPPKRPRSS</sequence>
<evidence type="ECO:0000313" key="2">
    <source>
        <dbReference type="EMBL" id="KAG2577361.1"/>
    </source>
</evidence>
<organism evidence="2 3">
    <name type="scientific">Panicum virgatum</name>
    <name type="common">Blackwell switchgrass</name>
    <dbReference type="NCBI Taxonomy" id="38727"/>
    <lineage>
        <taxon>Eukaryota</taxon>
        <taxon>Viridiplantae</taxon>
        <taxon>Streptophyta</taxon>
        <taxon>Embryophyta</taxon>
        <taxon>Tracheophyta</taxon>
        <taxon>Spermatophyta</taxon>
        <taxon>Magnoliopsida</taxon>
        <taxon>Liliopsida</taxon>
        <taxon>Poales</taxon>
        <taxon>Poaceae</taxon>
        <taxon>PACMAD clade</taxon>
        <taxon>Panicoideae</taxon>
        <taxon>Panicodae</taxon>
        <taxon>Paniceae</taxon>
        <taxon>Panicinae</taxon>
        <taxon>Panicum</taxon>
        <taxon>Panicum sect. Hiantes</taxon>
    </lineage>
</organism>
<reference evidence="2" key="1">
    <citation type="submission" date="2020-05" db="EMBL/GenBank/DDBJ databases">
        <title>WGS assembly of Panicum virgatum.</title>
        <authorList>
            <person name="Lovell J.T."/>
            <person name="Jenkins J."/>
            <person name="Shu S."/>
            <person name="Juenger T.E."/>
            <person name="Schmutz J."/>
        </authorList>
    </citation>
    <scope>NUCLEOTIDE SEQUENCE</scope>
    <source>
        <strain evidence="2">AP13</strain>
    </source>
</reference>
<feature type="domain" description="HAT C-terminal dimerisation" evidence="1">
    <location>
        <begin position="162"/>
        <end position="221"/>
    </location>
</feature>
<dbReference type="InterPro" id="IPR055298">
    <property type="entry name" value="AtLOH3-like"/>
</dbReference>
<dbReference type="GO" id="GO:0046983">
    <property type="term" value="F:protein dimerization activity"/>
    <property type="evidence" value="ECO:0007669"/>
    <property type="project" value="InterPro"/>
</dbReference>
<evidence type="ECO:0000313" key="3">
    <source>
        <dbReference type="Proteomes" id="UP000823388"/>
    </source>
</evidence>
<comment type="caution">
    <text evidence="2">The sequence shown here is derived from an EMBL/GenBank/DDBJ whole genome shotgun (WGS) entry which is preliminary data.</text>
</comment>
<keyword evidence="3" id="KW-1185">Reference proteome</keyword>
<dbReference type="PANTHER" id="PTHR11697:SF230">
    <property type="entry name" value="ZINC FINGER, MYM DOMAIN CONTAINING 1"/>
    <property type="match status" value="1"/>
</dbReference>
<dbReference type="InterPro" id="IPR008906">
    <property type="entry name" value="HATC_C_dom"/>
</dbReference>
<evidence type="ECO:0000259" key="1">
    <source>
        <dbReference type="Pfam" id="PF05699"/>
    </source>
</evidence>